<comment type="pathway">
    <text evidence="2 19">Lipid metabolism; malonyl-CoA biosynthesis; malonyl-CoA from acetyl-CoA: step 1/1.</text>
</comment>
<comment type="similarity">
    <text evidence="3">In the C-terminal section; belongs to the AccA family.</text>
</comment>
<comment type="function">
    <text evidence="17 20">Component of the acetyl coenzyme A carboxylase (ACC) complex. Biotin carboxylase (BC) catalyzes the carboxylation of biotin on its carrier protein (BCCP) and then the CO(2) group is transferred by the transcarboxylase to acetyl-CoA to form malonyl-CoA.</text>
</comment>
<dbReference type="GO" id="GO:0003989">
    <property type="term" value="F:acetyl-CoA carboxylase activity"/>
    <property type="evidence" value="ECO:0007669"/>
    <property type="project" value="InterPro"/>
</dbReference>
<dbReference type="SUPFAM" id="SSF52096">
    <property type="entry name" value="ClpP/crotonase"/>
    <property type="match status" value="2"/>
</dbReference>
<protein>
    <recommendedName>
        <fullName evidence="19 20">Multifunctional fusion protein</fullName>
    </recommendedName>
    <domain>
        <recommendedName>
            <fullName evidence="19">Acetyl-coenzyme A carboxylase carboxyl transferase subunit alpha</fullName>
            <shortName evidence="19">ACCase subunit alpha</shortName>
            <shortName evidence="19">Acetyl-CoA carboxylase carboxyltransferase subunit alpha</shortName>
            <ecNumber evidence="19">2.1.3.15</ecNumber>
        </recommendedName>
    </domain>
    <domain>
        <recommendedName>
            <fullName evidence="20">Acetyl-coenzyme A carboxylase carboxyl transferase subunit beta</fullName>
            <shortName evidence="20">ACCase subunit beta</shortName>
            <shortName evidence="20">Acetyl-CoA carboxylase carboxyltransferase subunit beta</shortName>
        </recommendedName>
    </domain>
</protein>
<dbReference type="GO" id="GO:2001295">
    <property type="term" value="P:malonyl-CoA biosynthetic process"/>
    <property type="evidence" value="ECO:0007669"/>
    <property type="project" value="UniProtKB-UniRule"/>
</dbReference>
<comment type="subcellular location">
    <subcellularLocation>
        <location evidence="1 19">Cytoplasm</location>
    </subcellularLocation>
</comment>
<evidence type="ECO:0000256" key="15">
    <source>
        <dbReference type="ARBA" id="ARBA00023098"/>
    </source>
</evidence>
<dbReference type="InterPro" id="IPR001095">
    <property type="entry name" value="Acetyl_CoA_COase_a_su"/>
</dbReference>
<comment type="subunit">
    <text evidence="19">Acetyl-CoA carboxylase is a heterohexamer composed of biotin carboxyl carrier protein (AccB), biotin carboxylase (AccC) and two subunits each of ACCase subunit alpha (AccA) and ACCase subunit beta (AccD).</text>
</comment>
<dbReference type="NCBIfam" id="NF004344">
    <property type="entry name" value="PRK05724.1"/>
    <property type="match status" value="1"/>
</dbReference>
<keyword evidence="11 20" id="KW-0863">Zinc-finger</keyword>
<evidence type="ECO:0000256" key="9">
    <source>
        <dbReference type="ARBA" id="ARBA00022723"/>
    </source>
</evidence>
<dbReference type="NCBIfam" id="TIGR00515">
    <property type="entry name" value="accD"/>
    <property type="match status" value="1"/>
</dbReference>
<dbReference type="InterPro" id="IPR000438">
    <property type="entry name" value="Acetyl_CoA_COase_Trfase_b_su"/>
</dbReference>
<evidence type="ECO:0000256" key="19">
    <source>
        <dbReference type="HAMAP-Rule" id="MF_00823"/>
    </source>
</evidence>
<evidence type="ECO:0000259" key="23">
    <source>
        <dbReference type="PROSITE" id="PS50989"/>
    </source>
</evidence>
<dbReference type="PANTHER" id="PTHR42853">
    <property type="entry name" value="ACETYL-COENZYME A CARBOXYLASE CARBOXYL TRANSFERASE SUBUNIT ALPHA"/>
    <property type="match status" value="1"/>
</dbReference>
<accession>A0A2N3G5L8</accession>
<keyword evidence="10 19" id="KW-0547">Nucleotide-binding</keyword>
<evidence type="ECO:0000256" key="5">
    <source>
        <dbReference type="ARBA" id="ARBA00011664"/>
    </source>
</evidence>
<keyword evidence="8 19" id="KW-0808">Transferase</keyword>
<dbReference type="NCBIfam" id="NF041504">
    <property type="entry name" value="AccA_sub"/>
    <property type="match status" value="1"/>
</dbReference>
<dbReference type="GO" id="GO:0008270">
    <property type="term" value="F:zinc ion binding"/>
    <property type="evidence" value="ECO:0007669"/>
    <property type="project" value="UniProtKB-UniRule"/>
</dbReference>
<dbReference type="NCBIfam" id="TIGR00513">
    <property type="entry name" value="accA"/>
    <property type="match status" value="1"/>
</dbReference>
<keyword evidence="16 19" id="KW-0275">Fatty acid biosynthesis</keyword>
<keyword evidence="13 20" id="KW-0862">Zinc</keyword>
<keyword evidence="12 19" id="KW-0276">Fatty acid metabolism</keyword>
<evidence type="ECO:0000256" key="10">
    <source>
        <dbReference type="ARBA" id="ARBA00022741"/>
    </source>
</evidence>
<reference evidence="24 25" key="1">
    <citation type="journal article" date="2017" name="ISME J.">
        <title>Potential for microbial H2 and metal transformations associated with novel bacteria and archaea in deep terrestrial subsurface sediments.</title>
        <authorList>
            <person name="Hernsdorf A.W."/>
            <person name="Amano Y."/>
            <person name="Miyakawa K."/>
            <person name="Ise K."/>
            <person name="Suzuki Y."/>
            <person name="Anantharaman K."/>
            <person name="Probst A."/>
            <person name="Burstein D."/>
            <person name="Thomas B.C."/>
            <person name="Banfield J.F."/>
        </authorList>
    </citation>
    <scope>NUCLEOTIDE SEQUENCE [LARGE SCALE GENOMIC DNA]</scope>
    <source>
        <strain evidence="24">HGW-Actinobacteria-3</strain>
    </source>
</reference>
<evidence type="ECO:0000256" key="14">
    <source>
        <dbReference type="ARBA" id="ARBA00022840"/>
    </source>
</evidence>
<evidence type="ECO:0000313" key="24">
    <source>
        <dbReference type="EMBL" id="PKQ27874.1"/>
    </source>
</evidence>
<dbReference type="InterPro" id="IPR011763">
    <property type="entry name" value="COA_CT_C"/>
</dbReference>
<feature type="domain" description="CoA carboxyltransferase N-terminal" evidence="22">
    <location>
        <begin position="29"/>
        <end position="298"/>
    </location>
</feature>
<dbReference type="Proteomes" id="UP000233654">
    <property type="component" value="Unassembled WGS sequence"/>
</dbReference>
<evidence type="ECO:0000256" key="1">
    <source>
        <dbReference type="ARBA" id="ARBA00004496"/>
    </source>
</evidence>
<comment type="subunit">
    <text evidence="5">Acetyl-CoA carboxylase is a heterotetramer composed of biotin carboxyl carrier protein (AccB), biotin carboxylase (AccC) and two subunits of ACCase subunit beta/alpha.</text>
</comment>
<dbReference type="GO" id="GO:0005524">
    <property type="term" value="F:ATP binding"/>
    <property type="evidence" value="ECO:0007669"/>
    <property type="project" value="UniProtKB-KW"/>
</dbReference>
<dbReference type="PRINTS" id="PR01070">
    <property type="entry name" value="ACCCTRFRASEB"/>
</dbReference>
<evidence type="ECO:0000256" key="21">
    <source>
        <dbReference type="SAM" id="MobiDB-lite"/>
    </source>
</evidence>
<comment type="similarity">
    <text evidence="20">Belongs to the AccD/PCCB family.</text>
</comment>
<dbReference type="InterPro" id="IPR011762">
    <property type="entry name" value="COA_CT_N"/>
</dbReference>
<keyword evidence="7 19" id="KW-0444">Lipid biosynthesis</keyword>
<evidence type="ECO:0000259" key="22">
    <source>
        <dbReference type="PROSITE" id="PS50980"/>
    </source>
</evidence>
<comment type="caution">
    <text evidence="24">The sequence shown here is derived from an EMBL/GenBank/DDBJ whole genome shotgun (WGS) entry which is preliminary data.</text>
</comment>
<sequence length="591" mass="64284">MGRKKRSSSPLSHMDESETVRSLDIASGLWRRCDGCSRLIYESELAKNLYVCPHCEAHFPIGASMRLTLVVDEGTFSQDPARFAPRDPLNFTDTQKYSERLEKNREKSGLDEAMIWGTARIMGMPLVVAAMDFSFLGGSMGAVVGEIVSRAARAAAERAWPLVIFCASGGARMQEGSFSLMQMVKTSVEIARLSERGAPYISVLTHPTTGGVAASFATLADVILVEKGALVGFAGPRVIEQTIREKLPRGFQSAEFCMERGMVDCVVHRHEIKERLAAILQMLSGEKQKPSGARERGPALNDTKKKHGRERARATPGHRPSPWEVVMLARHDMRPRFIYYAEEIFDEFIEFHGDRLFRDDPAIMGGVARLDGVPVMLIGHNRGRGGGHPPEPRANNNGMPHPEGIRKAQRLATLAEKFGLPVIALVDTPGAYPGVGAEERGQALAISSIIRAMVTLQTPILSVVIGEGGSGGALSLSVADRFLMLENSTFSVISPEGCAAILWRDAARAVDAARALKLTAQELLALGIIDEIVPEPPGGAHENPAAAADILSGFLKKNLRELTHSHVPELVEARYRRYASIGVYDEIGEPL</sequence>
<evidence type="ECO:0000256" key="16">
    <source>
        <dbReference type="ARBA" id="ARBA00023160"/>
    </source>
</evidence>
<dbReference type="GO" id="GO:0009317">
    <property type="term" value="C:acetyl-CoA carboxylase complex"/>
    <property type="evidence" value="ECO:0007669"/>
    <property type="project" value="InterPro"/>
</dbReference>
<comment type="similarity">
    <text evidence="4">In the N-terminal section; belongs to the AccD/PCCB family.</text>
</comment>
<dbReference type="Gene3D" id="3.90.226.10">
    <property type="entry name" value="2-enoyl-CoA Hydratase, Chain A, domain 1"/>
    <property type="match status" value="2"/>
</dbReference>
<feature type="binding site" evidence="20">
    <location>
        <position position="33"/>
    </location>
    <ligand>
        <name>Zn(2+)</name>
        <dbReference type="ChEBI" id="CHEBI:29105"/>
    </ligand>
</feature>
<feature type="domain" description="CoA carboxyltransferase C-terminal" evidence="23">
    <location>
        <begin position="300"/>
        <end position="561"/>
    </location>
</feature>
<feature type="binding site" evidence="20">
    <location>
        <position position="52"/>
    </location>
    <ligand>
        <name>Zn(2+)</name>
        <dbReference type="ChEBI" id="CHEBI:29105"/>
    </ligand>
</feature>
<feature type="region of interest" description="Disordered" evidence="21">
    <location>
        <begin position="286"/>
        <end position="319"/>
    </location>
</feature>
<evidence type="ECO:0000256" key="2">
    <source>
        <dbReference type="ARBA" id="ARBA00004956"/>
    </source>
</evidence>
<dbReference type="GO" id="GO:0016743">
    <property type="term" value="F:carboxyl- or carbamoyltransferase activity"/>
    <property type="evidence" value="ECO:0007669"/>
    <property type="project" value="UniProtKB-UniRule"/>
</dbReference>
<keyword evidence="6 19" id="KW-0963">Cytoplasm</keyword>
<evidence type="ECO:0000256" key="11">
    <source>
        <dbReference type="ARBA" id="ARBA00022771"/>
    </source>
</evidence>
<evidence type="ECO:0000256" key="18">
    <source>
        <dbReference type="ARBA" id="ARBA00049152"/>
    </source>
</evidence>
<dbReference type="InterPro" id="IPR041010">
    <property type="entry name" value="Znf-ACC"/>
</dbReference>
<dbReference type="HAMAP" id="MF_00823">
    <property type="entry name" value="AcetylCoA_CT_alpha"/>
    <property type="match status" value="1"/>
</dbReference>
<dbReference type="GO" id="GO:0006633">
    <property type="term" value="P:fatty acid biosynthetic process"/>
    <property type="evidence" value="ECO:0007669"/>
    <property type="project" value="UniProtKB-KW"/>
</dbReference>
<evidence type="ECO:0000256" key="12">
    <source>
        <dbReference type="ARBA" id="ARBA00022832"/>
    </source>
</evidence>
<feature type="binding site" evidence="20">
    <location>
        <position position="55"/>
    </location>
    <ligand>
        <name>Zn(2+)</name>
        <dbReference type="ChEBI" id="CHEBI:29105"/>
    </ligand>
</feature>
<feature type="zinc finger region" description="C4-type" evidence="20">
    <location>
        <begin position="33"/>
        <end position="55"/>
    </location>
</feature>
<feature type="binding site" evidence="20">
    <location>
        <position position="36"/>
    </location>
    <ligand>
        <name>Zn(2+)</name>
        <dbReference type="ChEBI" id="CHEBI:29105"/>
    </ligand>
</feature>
<evidence type="ECO:0000256" key="17">
    <source>
        <dbReference type="ARBA" id="ARBA00025280"/>
    </source>
</evidence>
<evidence type="ECO:0000256" key="7">
    <source>
        <dbReference type="ARBA" id="ARBA00022516"/>
    </source>
</evidence>
<evidence type="ECO:0000256" key="8">
    <source>
        <dbReference type="ARBA" id="ARBA00022679"/>
    </source>
</evidence>
<evidence type="ECO:0000256" key="3">
    <source>
        <dbReference type="ARBA" id="ARBA00006276"/>
    </source>
</evidence>
<evidence type="ECO:0000256" key="4">
    <source>
        <dbReference type="ARBA" id="ARBA00010284"/>
    </source>
</evidence>
<dbReference type="HAMAP" id="MF_01395">
    <property type="entry name" value="AcetylCoA_CT_beta"/>
    <property type="match status" value="1"/>
</dbReference>
<name>A0A2N3G5L8_9ACTN</name>
<dbReference type="PROSITE" id="PS50989">
    <property type="entry name" value="COA_CT_CTER"/>
    <property type="match status" value="1"/>
</dbReference>
<proteinExistence type="inferred from homology"/>
<evidence type="ECO:0000313" key="25">
    <source>
        <dbReference type="Proteomes" id="UP000233654"/>
    </source>
</evidence>
<dbReference type="PROSITE" id="PS50980">
    <property type="entry name" value="COA_CT_NTER"/>
    <property type="match status" value="1"/>
</dbReference>
<keyword evidence="14 19" id="KW-0067">ATP-binding</keyword>
<dbReference type="EC" id="2.1.3.15" evidence="19"/>
<dbReference type="PANTHER" id="PTHR42853:SF3">
    <property type="entry name" value="ACETYL-COENZYME A CARBOXYLASE CARBOXYL TRANSFERASE SUBUNIT ALPHA, CHLOROPLASTIC"/>
    <property type="match status" value="1"/>
</dbReference>
<feature type="compositionally biased region" description="Basic and acidic residues" evidence="21">
    <location>
        <begin position="286"/>
        <end position="297"/>
    </location>
</feature>
<comment type="similarity">
    <text evidence="19">Belongs to the AccA family.</text>
</comment>
<dbReference type="UniPathway" id="UPA00655">
    <property type="reaction ID" value="UER00711"/>
</dbReference>
<keyword evidence="9 20" id="KW-0479">Metal-binding</keyword>
<keyword evidence="15 19" id="KW-0443">Lipid metabolism</keyword>
<evidence type="ECO:0000256" key="20">
    <source>
        <dbReference type="HAMAP-Rule" id="MF_01395"/>
    </source>
</evidence>
<gene>
    <name evidence="19" type="primary">accA</name>
    <name evidence="20" type="synonym">accD</name>
    <name evidence="24" type="ORF">CVT63_05710</name>
</gene>
<comment type="function">
    <text evidence="19">Component of the acetyl coenzyme A carboxylase (ACC) complex. First, biotin carboxylase catalyzes the carboxylation of biotin on its carrier protein (BCCP) and then the CO(2) group is transferred by the carboxyltransferase to acetyl-CoA to form malonyl-CoA.</text>
</comment>
<dbReference type="Pfam" id="PF17848">
    <property type="entry name" value="Zn_ribbon_ACC"/>
    <property type="match status" value="1"/>
</dbReference>
<dbReference type="EMBL" id="PHEX01000047">
    <property type="protein sequence ID" value="PKQ27874.1"/>
    <property type="molecule type" value="Genomic_DNA"/>
</dbReference>
<dbReference type="AlphaFoldDB" id="A0A2N3G5L8"/>
<comment type="cofactor">
    <cofactor evidence="20">
        <name>Zn(2+)</name>
        <dbReference type="ChEBI" id="CHEBI:29105"/>
    </cofactor>
    <text evidence="20">Binds 1 zinc ion per subunit.</text>
</comment>
<comment type="catalytic activity">
    <reaction evidence="18 19">
        <text>N(6)-carboxybiotinyl-L-lysyl-[protein] + acetyl-CoA = N(6)-biotinyl-L-lysyl-[protein] + malonyl-CoA</text>
        <dbReference type="Rhea" id="RHEA:54728"/>
        <dbReference type="Rhea" id="RHEA-COMP:10505"/>
        <dbReference type="Rhea" id="RHEA-COMP:10506"/>
        <dbReference type="ChEBI" id="CHEBI:57288"/>
        <dbReference type="ChEBI" id="CHEBI:57384"/>
        <dbReference type="ChEBI" id="CHEBI:83144"/>
        <dbReference type="ChEBI" id="CHEBI:83145"/>
        <dbReference type="EC" id="2.1.3.15"/>
    </reaction>
</comment>
<evidence type="ECO:0000256" key="6">
    <source>
        <dbReference type="ARBA" id="ARBA00022490"/>
    </source>
</evidence>
<evidence type="ECO:0000256" key="13">
    <source>
        <dbReference type="ARBA" id="ARBA00022833"/>
    </source>
</evidence>
<dbReference type="Pfam" id="PF03255">
    <property type="entry name" value="ACCA"/>
    <property type="match status" value="1"/>
</dbReference>
<dbReference type="InterPro" id="IPR029045">
    <property type="entry name" value="ClpP/crotonase-like_dom_sf"/>
</dbReference>
<organism evidence="24 25">
    <name type="scientific">Candidatus Anoxymicrobium japonicum</name>
    <dbReference type="NCBI Taxonomy" id="2013648"/>
    <lineage>
        <taxon>Bacteria</taxon>
        <taxon>Bacillati</taxon>
        <taxon>Actinomycetota</taxon>
        <taxon>Candidatus Geothermincolia</taxon>
        <taxon>Candidatus Geothermincolales</taxon>
        <taxon>Candidatus Anoxymicrobiaceae</taxon>
        <taxon>Candidatus Anoxymicrobium</taxon>
    </lineage>
</organism>